<evidence type="ECO:0000313" key="1">
    <source>
        <dbReference type="EMBL" id="KAL0187727.1"/>
    </source>
</evidence>
<dbReference type="AlphaFoldDB" id="A0ABD0QNG9"/>
<protein>
    <submittedName>
        <fullName evidence="1">Uncharacterized protein</fullName>
    </submittedName>
</protein>
<feature type="non-terminal residue" evidence="1">
    <location>
        <position position="53"/>
    </location>
</feature>
<reference evidence="1 2" key="1">
    <citation type="submission" date="2024-05" db="EMBL/GenBank/DDBJ databases">
        <title>Genome sequencing and assembly of Indian major carp, Cirrhinus mrigala (Hamilton, 1822).</title>
        <authorList>
            <person name="Mohindra V."/>
            <person name="Chowdhury L.M."/>
            <person name="Lal K."/>
            <person name="Jena J.K."/>
        </authorList>
    </citation>
    <scope>NUCLEOTIDE SEQUENCE [LARGE SCALE GENOMIC DNA]</scope>
    <source>
        <strain evidence="1">CM1030</strain>
        <tissue evidence="1">Blood</tissue>
    </source>
</reference>
<name>A0ABD0QNG9_CIRMR</name>
<keyword evidence="2" id="KW-1185">Reference proteome</keyword>
<comment type="caution">
    <text evidence="1">The sequence shown here is derived from an EMBL/GenBank/DDBJ whole genome shotgun (WGS) entry which is preliminary data.</text>
</comment>
<proteinExistence type="predicted"/>
<dbReference type="EMBL" id="JAMKFB020000007">
    <property type="protein sequence ID" value="KAL0187727.1"/>
    <property type="molecule type" value="Genomic_DNA"/>
</dbReference>
<organism evidence="1 2">
    <name type="scientific">Cirrhinus mrigala</name>
    <name type="common">Mrigala</name>
    <dbReference type="NCBI Taxonomy" id="683832"/>
    <lineage>
        <taxon>Eukaryota</taxon>
        <taxon>Metazoa</taxon>
        <taxon>Chordata</taxon>
        <taxon>Craniata</taxon>
        <taxon>Vertebrata</taxon>
        <taxon>Euteleostomi</taxon>
        <taxon>Actinopterygii</taxon>
        <taxon>Neopterygii</taxon>
        <taxon>Teleostei</taxon>
        <taxon>Ostariophysi</taxon>
        <taxon>Cypriniformes</taxon>
        <taxon>Cyprinidae</taxon>
        <taxon>Labeoninae</taxon>
        <taxon>Labeonini</taxon>
        <taxon>Cirrhinus</taxon>
    </lineage>
</organism>
<sequence length="53" mass="6001">KALKDSRWLLSVIMIKCHSSITEQIIHSLTDPWSSQLLPAVPTPVTPQSCWEQ</sequence>
<dbReference type="Proteomes" id="UP001529510">
    <property type="component" value="Unassembled WGS sequence"/>
</dbReference>
<gene>
    <name evidence="1" type="ORF">M9458_014826</name>
</gene>
<feature type="non-terminal residue" evidence="1">
    <location>
        <position position="1"/>
    </location>
</feature>
<accession>A0ABD0QNG9</accession>
<evidence type="ECO:0000313" key="2">
    <source>
        <dbReference type="Proteomes" id="UP001529510"/>
    </source>
</evidence>